<evidence type="ECO:0000313" key="4">
    <source>
        <dbReference type="Proteomes" id="UP001234798"/>
    </source>
</evidence>
<proteinExistence type="predicted"/>
<keyword evidence="4" id="KW-1185">Reference proteome</keyword>
<evidence type="ECO:0000256" key="1">
    <source>
        <dbReference type="SAM" id="Phobius"/>
    </source>
</evidence>
<feature type="transmembrane region" description="Helical" evidence="1">
    <location>
        <begin position="81"/>
        <end position="99"/>
    </location>
</feature>
<keyword evidence="1" id="KW-1133">Transmembrane helix</keyword>
<feature type="transmembrane region" description="Helical" evidence="1">
    <location>
        <begin position="41"/>
        <end position="60"/>
    </location>
</feature>
<keyword evidence="2" id="KW-0732">Signal</keyword>
<evidence type="ECO:0000313" key="3">
    <source>
        <dbReference type="EMBL" id="WMD19717.1"/>
    </source>
</evidence>
<evidence type="ECO:0000256" key="2">
    <source>
        <dbReference type="SAM" id="SignalP"/>
    </source>
</evidence>
<dbReference type="EMBL" id="CP132976">
    <property type="protein sequence ID" value="WMD19717.1"/>
    <property type="molecule type" value="Genomic_DNA"/>
</dbReference>
<dbReference type="RefSeq" id="WP_306942203.1">
    <property type="nucleotide sequence ID" value="NZ_CP132976.1"/>
</dbReference>
<protein>
    <recommendedName>
        <fullName evidence="5">DUF2946 domain-containing protein</fullName>
    </recommendedName>
</protein>
<feature type="chain" id="PRO_5045662747" description="DUF2946 domain-containing protein" evidence="2">
    <location>
        <begin position="32"/>
        <end position="151"/>
    </location>
</feature>
<name>A0ABY9LY89_9BURK</name>
<feature type="signal peptide" evidence="2">
    <location>
        <begin position="1"/>
        <end position="31"/>
    </location>
</feature>
<evidence type="ECO:0008006" key="5">
    <source>
        <dbReference type="Google" id="ProtNLM"/>
    </source>
</evidence>
<reference evidence="3 4" key="1">
    <citation type="submission" date="2023-08" db="EMBL/GenBank/DDBJ databases">
        <title>Achromobacter seleniivolatilans sp. nov., isolated from seleniferous soil.</title>
        <authorList>
            <person name="Zhang S."/>
            <person name="Li K."/>
            <person name="Peng J."/>
            <person name="Zhao Q."/>
            <person name="Wang H."/>
            <person name="Guo Y."/>
        </authorList>
    </citation>
    <scope>NUCLEOTIDE SEQUENCE [LARGE SCALE GENOMIC DNA]</scope>
    <source>
        <strain evidence="3 4">R39</strain>
    </source>
</reference>
<keyword evidence="1" id="KW-0472">Membrane</keyword>
<sequence length="151" mass="16381">MLHWCRIRLRFIASILLCALAFQGPASGAMAAWNAAQGRQISVVLCTTTGMLSLMMNVAVDETESSVDETPRMQQCHFCKIGMSMPVVLAAALLLLPTGDDQVAFSSAGAGPAYPSTPQWLRAQVRAPRSKEVRDALGRGKHLITRRERLG</sequence>
<gene>
    <name evidence="3" type="ORF">RAS12_24350</name>
</gene>
<accession>A0ABY9LY89</accession>
<dbReference type="Proteomes" id="UP001234798">
    <property type="component" value="Chromosome"/>
</dbReference>
<keyword evidence="1" id="KW-0812">Transmembrane</keyword>
<organism evidence="3 4">
    <name type="scientific">Achromobacter seleniivolatilans</name>
    <dbReference type="NCBI Taxonomy" id="3047478"/>
    <lineage>
        <taxon>Bacteria</taxon>
        <taxon>Pseudomonadati</taxon>
        <taxon>Pseudomonadota</taxon>
        <taxon>Betaproteobacteria</taxon>
        <taxon>Burkholderiales</taxon>
        <taxon>Alcaligenaceae</taxon>
        <taxon>Achromobacter</taxon>
    </lineage>
</organism>